<dbReference type="InterPro" id="IPR001810">
    <property type="entry name" value="F-box_dom"/>
</dbReference>
<dbReference type="SUPFAM" id="SSF81383">
    <property type="entry name" value="F-box domain"/>
    <property type="match status" value="1"/>
</dbReference>
<reference evidence="3" key="2">
    <citation type="submission" date="2023-05" db="EMBL/GenBank/DDBJ databases">
        <authorList>
            <person name="Schelkunov M.I."/>
        </authorList>
    </citation>
    <scope>NUCLEOTIDE SEQUENCE</scope>
    <source>
        <strain evidence="3">Hsosn_3</strain>
        <tissue evidence="3">Leaf</tissue>
    </source>
</reference>
<organism evidence="3 4">
    <name type="scientific">Heracleum sosnowskyi</name>
    <dbReference type="NCBI Taxonomy" id="360622"/>
    <lineage>
        <taxon>Eukaryota</taxon>
        <taxon>Viridiplantae</taxon>
        <taxon>Streptophyta</taxon>
        <taxon>Embryophyta</taxon>
        <taxon>Tracheophyta</taxon>
        <taxon>Spermatophyta</taxon>
        <taxon>Magnoliopsida</taxon>
        <taxon>eudicotyledons</taxon>
        <taxon>Gunneridae</taxon>
        <taxon>Pentapetalae</taxon>
        <taxon>asterids</taxon>
        <taxon>campanulids</taxon>
        <taxon>Apiales</taxon>
        <taxon>Apiaceae</taxon>
        <taxon>Apioideae</taxon>
        <taxon>apioid superclade</taxon>
        <taxon>Tordylieae</taxon>
        <taxon>Tordyliinae</taxon>
        <taxon>Heracleum</taxon>
    </lineage>
</organism>
<dbReference type="CDD" id="cd22157">
    <property type="entry name" value="F-box_AtFBW1-like"/>
    <property type="match status" value="1"/>
</dbReference>
<dbReference type="PANTHER" id="PTHR31672:SF13">
    <property type="entry name" value="F-BOX PROTEIN CPR30-LIKE"/>
    <property type="match status" value="1"/>
</dbReference>
<dbReference type="EMBL" id="JAUIZM010000003">
    <property type="protein sequence ID" value="KAK1392884.1"/>
    <property type="molecule type" value="Genomic_DNA"/>
</dbReference>
<dbReference type="InterPro" id="IPR013187">
    <property type="entry name" value="F-box-assoc_dom_typ3"/>
</dbReference>
<dbReference type="Pfam" id="PF00646">
    <property type="entry name" value="F-box"/>
    <property type="match status" value="1"/>
</dbReference>
<proteinExistence type="predicted"/>
<feature type="domain" description="F-box associated beta-propeller type 3" evidence="2">
    <location>
        <begin position="89"/>
        <end position="334"/>
    </location>
</feature>
<dbReference type="Proteomes" id="UP001237642">
    <property type="component" value="Unassembled WGS sequence"/>
</dbReference>
<evidence type="ECO:0000313" key="3">
    <source>
        <dbReference type="EMBL" id="KAK1392884.1"/>
    </source>
</evidence>
<evidence type="ECO:0000259" key="2">
    <source>
        <dbReference type="Pfam" id="PF08268"/>
    </source>
</evidence>
<dbReference type="NCBIfam" id="TIGR01640">
    <property type="entry name" value="F_box_assoc_1"/>
    <property type="match status" value="1"/>
</dbReference>
<gene>
    <name evidence="3" type="ORF">POM88_011940</name>
</gene>
<dbReference type="PANTHER" id="PTHR31672">
    <property type="entry name" value="BNACNNG10540D PROTEIN"/>
    <property type="match status" value="1"/>
</dbReference>
<evidence type="ECO:0000259" key="1">
    <source>
        <dbReference type="Pfam" id="PF00646"/>
    </source>
</evidence>
<name>A0AAD8N196_9APIA</name>
<feature type="domain" description="F-box" evidence="1">
    <location>
        <begin position="12"/>
        <end position="49"/>
    </location>
</feature>
<sequence length="369" mass="41958">MSSDCTPIFDILTQDLVTEILIRLPVKSILCCKSVSKTWLSQISNPNFIKSHLNHTLTTPGSDQTLILNGGRKTMSLLHLDSCAIATSLFDFPFELNIYFKTAGCCNGIICFWHAPDFDRVKNPYTYLWNPATKQAKLIPPHNIHFDKITMVCFGFGFDPIGNDYKVVALLACFGKPWTAEVYSANTNVWRRVEPNPKDLPSYGDLDVCVNGYLCCMGTYGMLAFDLNKEVFTSHIKLPKCFWPVRITDFNDYISVTASKEYDLNDVFNLWKLDDEACLRDSGVEASWTLMLCIDVGRRVDFVFGYFNSGDFLLHAEEDHAWILYNTDKKETRNFPVSLHDGRTLKYNESLVSINGFKQLNLLACEDDS</sequence>
<dbReference type="InterPro" id="IPR036047">
    <property type="entry name" value="F-box-like_dom_sf"/>
</dbReference>
<keyword evidence="4" id="KW-1185">Reference proteome</keyword>
<evidence type="ECO:0000313" key="4">
    <source>
        <dbReference type="Proteomes" id="UP001237642"/>
    </source>
</evidence>
<protein>
    <submittedName>
        <fullName evidence="3">F-box domain-containing protein</fullName>
    </submittedName>
</protein>
<dbReference type="InterPro" id="IPR050796">
    <property type="entry name" value="SCF_F-box_component"/>
</dbReference>
<accession>A0AAD8N196</accession>
<comment type="caution">
    <text evidence="3">The sequence shown here is derived from an EMBL/GenBank/DDBJ whole genome shotgun (WGS) entry which is preliminary data.</text>
</comment>
<reference evidence="3" key="1">
    <citation type="submission" date="2023-02" db="EMBL/GenBank/DDBJ databases">
        <title>Genome of toxic invasive species Heracleum sosnowskyi carries increased number of genes despite the absence of recent whole-genome duplications.</title>
        <authorList>
            <person name="Schelkunov M."/>
            <person name="Shtratnikova V."/>
            <person name="Makarenko M."/>
            <person name="Klepikova A."/>
            <person name="Omelchenko D."/>
            <person name="Novikova G."/>
            <person name="Obukhova E."/>
            <person name="Bogdanov V."/>
            <person name="Penin A."/>
            <person name="Logacheva M."/>
        </authorList>
    </citation>
    <scope>NUCLEOTIDE SEQUENCE</scope>
    <source>
        <strain evidence="3">Hsosn_3</strain>
        <tissue evidence="3">Leaf</tissue>
    </source>
</reference>
<dbReference type="AlphaFoldDB" id="A0AAD8N196"/>
<dbReference type="Pfam" id="PF08268">
    <property type="entry name" value="FBA_3"/>
    <property type="match status" value="1"/>
</dbReference>
<dbReference type="InterPro" id="IPR017451">
    <property type="entry name" value="F-box-assoc_interact_dom"/>
</dbReference>